<evidence type="ECO:0000313" key="2">
    <source>
        <dbReference type="WBParaSite" id="nRc.2.0.1.t01943-RA"/>
    </source>
</evidence>
<reference evidence="2" key="1">
    <citation type="submission" date="2022-11" db="UniProtKB">
        <authorList>
            <consortium name="WormBaseParasite"/>
        </authorList>
    </citation>
    <scope>IDENTIFICATION</scope>
</reference>
<keyword evidence="1" id="KW-1185">Reference proteome</keyword>
<dbReference type="AlphaFoldDB" id="A0A915HIW7"/>
<dbReference type="WBParaSite" id="nRc.2.0.1.t01943-RA">
    <property type="protein sequence ID" value="nRc.2.0.1.t01943-RA"/>
    <property type="gene ID" value="nRc.2.0.1.g01943"/>
</dbReference>
<proteinExistence type="predicted"/>
<organism evidence="1 2">
    <name type="scientific">Romanomermis culicivorax</name>
    <name type="common">Nematode worm</name>
    <dbReference type="NCBI Taxonomy" id="13658"/>
    <lineage>
        <taxon>Eukaryota</taxon>
        <taxon>Metazoa</taxon>
        <taxon>Ecdysozoa</taxon>
        <taxon>Nematoda</taxon>
        <taxon>Enoplea</taxon>
        <taxon>Dorylaimia</taxon>
        <taxon>Mermithida</taxon>
        <taxon>Mermithoidea</taxon>
        <taxon>Mermithidae</taxon>
        <taxon>Romanomermis</taxon>
    </lineage>
</organism>
<evidence type="ECO:0000313" key="1">
    <source>
        <dbReference type="Proteomes" id="UP000887565"/>
    </source>
</evidence>
<sequence>MYPEGRDSDVHQQLICDRKQKSNENIMEYLDKLRKLARSAYPTLKEEARDMIIKPIFIRGLQPGINEGLKYRDFTTLGEAAKAA</sequence>
<name>A0A915HIW7_ROMCU</name>
<protein>
    <submittedName>
        <fullName evidence="2">Retrotransposon gag domain-containing protein</fullName>
    </submittedName>
</protein>
<accession>A0A915HIW7</accession>
<dbReference type="Proteomes" id="UP000887565">
    <property type="component" value="Unplaced"/>
</dbReference>